<dbReference type="PANTHER" id="PTHR40314">
    <property type="entry name" value="PROTEIN CBG09102-RELATED"/>
    <property type="match status" value="1"/>
</dbReference>
<evidence type="ECO:0000256" key="2">
    <source>
        <dbReference type="SAM" id="SignalP"/>
    </source>
</evidence>
<comment type="caution">
    <text evidence="3">The sequence shown here is derived from an EMBL/GenBank/DDBJ whole genome shotgun (WGS) entry which is preliminary data.</text>
</comment>
<feature type="transmembrane region" description="Helical" evidence="1">
    <location>
        <begin position="471"/>
        <end position="498"/>
    </location>
</feature>
<keyword evidence="1" id="KW-0812">Transmembrane</keyword>
<protein>
    <recommendedName>
        <fullName evidence="5">Glycoprotein</fullName>
    </recommendedName>
</protein>
<keyword evidence="4" id="KW-1185">Reference proteome</keyword>
<accession>A0A8S1EPJ5</accession>
<name>A0A8S1EPJ5_9PELO</name>
<keyword evidence="2" id="KW-0732">Signal</keyword>
<evidence type="ECO:0000313" key="4">
    <source>
        <dbReference type="Proteomes" id="UP000494206"/>
    </source>
</evidence>
<dbReference type="AlphaFoldDB" id="A0A8S1EPJ5"/>
<proteinExistence type="predicted"/>
<keyword evidence="1" id="KW-0472">Membrane</keyword>
<gene>
    <name evidence="3" type="ORF">CBOVIS_LOCUS5566</name>
</gene>
<sequence>MRGSVKRLLSLLHLCFITLTTSQPPTPESFVMPLSNGRGVLTNQSSKGFDMLGDDFPCGIIKGLKSPNPGYPHETTDVYTPCVVYPNQVLYSEKKSKIESACRVLKCLKLKDSKPGKYKMDQIADVLNFKETNAKKTPVRSKVGEPRYDTEMHYICDEYTFDDVETQLAIFNDGICQVNMNPHFFVRPRYRNFRSDSLFRLYNHFYGRSKDKYKGLRAMYGIDKNDFSMDGREFMQCDASCSIGNVFKYTMLQDMAWRLNFFVHPNSTAIKLCFNATGHGDHSRISECHPEMILMILPQNNMIIWPYNRIPSKIRFGTESNQDGKPTMLQFQVFVIVDGGSNQIGVLNRFNEVVVSQSNGYSKKHLQRIDIFLSNETTLVDNFGIVGKNVEVGFCLVKKGTKVVHVKPGAGSGEKVTDFDGERIQEIRPAFAKKFLPVPSSTTPTPEVVYVTDSYSEHVKSYTSQFANGKWLLFAILMGFIAGTLAIVILGGIVSYTLRRTIYSVWYRAMFKRYGCDASGSTGGLTGIGFGPIITQETIANASTTSTIVPTRGTTRSRGDGIQITV</sequence>
<feature type="chain" id="PRO_5035787726" description="Glycoprotein" evidence="2">
    <location>
        <begin position="23"/>
        <end position="566"/>
    </location>
</feature>
<feature type="signal peptide" evidence="2">
    <location>
        <begin position="1"/>
        <end position="22"/>
    </location>
</feature>
<keyword evidence="1" id="KW-1133">Transmembrane helix</keyword>
<evidence type="ECO:0008006" key="5">
    <source>
        <dbReference type="Google" id="ProtNLM"/>
    </source>
</evidence>
<dbReference type="Proteomes" id="UP000494206">
    <property type="component" value="Unassembled WGS sequence"/>
</dbReference>
<dbReference type="EMBL" id="CADEPM010000003">
    <property type="protein sequence ID" value="CAB3403043.1"/>
    <property type="molecule type" value="Genomic_DNA"/>
</dbReference>
<dbReference type="OrthoDB" id="5871687at2759"/>
<dbReference type="InterPro" id="IPR055273">
    <property type="entry name" value="CBG09102/CBG15751-like_dom"/>
</dbReference>
<evidence type="ECO:0000256" key="1">
    <source>
        <dbReference type="SAM" id="Phobius"/>
    </source>
</evidence>
<reference evidence="3 4" key="1">
    <citation type="submission" date="2020-04" db="EMBL/GenBank/DDBJ databases">
        <authorList>
            <person name="Laetsch R D."/>
            <person name="Stevens L."/>
            <person name="Kumar S."/>
            <person name="Blaxter L. M."/>
        </authorList>
    </citation>
    <scope>NUCLEOTIDE SEQUENCE [LARGE SCALE GENOMIC DNA]</scope>
</reference>
<organism evidence="3 4">
    <name type="scientific">Caenorhabditis bovis</name>
    <dbReference type="NCBI Taxonomy" id="2654633"/>
    <lineage>
        <taxon>Eukaryota</taxon>
        <taxon>Metazoa</taxon>
        <taxon>Ecdysozoa</taxon>
        <taxon>Nematoda</taxon>
        <taxon>Chromadorea</taxon>
        <taxon>Rhabditida</taxon>
        <taxon>Rhabditina</taxon>
        <taxon>Rhabditomorpha</taxon>
        <taxon>Rhabditoidea</taxon>
        <taxon>Rhabditidae</taxon>
        <taxon>Peloderinae</taxon>
        <taxon>Caenorhabditis</taxon>
    </lineage>
</organism>
<dbReference type="PANTHER" id="PTHR40314:SF1">
    <property type="entry name" value="ENDO_EXONUCLEASE_PHOSPHATASE DOMAIN-CONTAINING PROTEIN"/>
    <property type="match status" value="1"/>
</dbReference>
<evidence type="ECO:0000313" key="3">
    <source>
        <dbReference type="EMBL" id="CAB3403043.1"/>
    </source>
</evidence>